<reference evidence="2" key="1">
    <citation type="journal article" date="2021" name="PeerJ">
        <title>Extensive microbial diversity within the chicken gut microbiome revealed by metagenomics and culture.</title>
        <authorList>
            <person name="Gilroy R."/>
            <person name="Ravi A."/>
            <person name="Getino M."/>
            <person name="Pursley I."/>
            <person name="Horton D.L."/>
            <person name="Alikhan N.F."/>
            <person name="Baker D."/>
            <person name="Gharbi K."/>
            <person name="Hall N."/>
            <person name="Watson M."/>
            <person name="Adriaenssens E.M."/>
            <person name="Foster-Nyarko E."/>
            <person name="Jarju S."/>
            <person name="Secka A."/>
            <person name="Antonio M."/>
            <person name="Oren A."/>
            <person name="Chaudhuri R.R."/>
            <person name="La Ragione R."/>
            <person name="Hildebrand F."/>
            <person name="Pallen M.J."/>
        </authorList>
    </citation>
    <scope>NUCLEOTIDE SEQUENCE</scope>
    <source>
        <strain evidence="2">CHK188-4685</strain>
    </source>
</reference>
<keyword evidence="1" id="KW-0472">Membrane</keyword>
<dbReference type="Proteomes" id="UP000886804">
    <property type="component" value="Unassembled WGS sequence"/>
</dbReference>
<keyword evidence="1" id="KW-0812">Transmembrane</keyword>
<organism evidence="2 3">
    <name type="scientific">Candidatus Enterocloster faecavium</name>
    <dbReference type="NCBI Taxonomy" id="2838560"/>
    <lineage>
        <taxon>Bacteria</taxon>
        <taxon>Bacillati</taxon>
        <taxon>Bacillota</taxon>
        <taxon>Clostridia</taxon>
        <taxon>Lachnospirales</taxon>
        <taxon>Lachnospiraceae</taxon>
        <taxon>Enterocloster</taxon>
    </lineage>
</organism>
<dbReference type="EMBL" id="DWYS01000040">
    <property type="protein sequence ID" value="HJB06857.1"/>
    <property type="molecule type" value="Genomic_DNA"/>
</dbReference>
<accession>A0A9D2L6D6</accession>
<comment type="caution">
    <text evidence="2">The sequence shown here is derived from an EMBL/GenBank/DDBJ whole genome shotgun (WGS) entry which is preliminary data.</text>
</comment>
<dbReference type="InterPro" id="IPR021215">
    <property type="entry name" value="DUF2752"/>
</dbReference>
<name>A0A9D2L6D6_9FIRM</name>
<feature type="transmembrane region" description="Helical" evidence="1">
    <location>
        <begin position="66"/>
        <end position="87"/>
    </location>
</feature>
<dbReference type="Pfam" id="PF10825">
    <property type="entry name" value="DUF2752"/>
    <property type="match status" value="1"/>
</dbReference>
<feature type="transmembrane region" description="Helical" evidence="1">
    <location>
        <begin position="21"/>
        <end position="46"/>
    </location>
</feature>
<feature type="transmembrane region" description="Helical" evidence="1">
    <location>
        <begin position="99"/>
        <end position="117"/>
    </location>
</feature>
<gene>
    <name evidence="2" type="ORF">H9716_03215</name>
</gene>
<reference evidence="2" key="2">
    <citation type="submission" date="2021-04" db="EMBL/GenBank/DDBJ databases">
        <authorList>
            <person name="Gilroy R."/>
        </authorList>
    </citation>
    <scope>NUCLEOTIDE SEQUENCE</scope>
    <source>
        <strain evidence="2">CHK188-4685</strain>
    </source>
</reference>
<evidence type="ECO:0000313" key="3">
    <source>
        <dbReference type="Proteomes" id="UP000886804"/>
    </source>
</evidence>
<keyword evidence="1" id="KW-1133">Transmembrane helix</keyword>
<protein>
    <submittedName>
        <fullName evidence="2">DUF2752 domain-containing protein</fullName>
    </submittedName>
</protein>
<evidence type="ECO:0000256" key="1">
    <source>
        <dbReference type="SAM" id="Phobius"/>
    </source>
</evidence>
<proteinExistence type="predicted"/>
<dbReference type="AlphaFoldDB" id="A0A9D2L6D6"/>
<evidence type="ECO:0000313" key="2">
    <source>
        <dbReference type="EMBL" id="HJB06857.1"/>
    </source>
</evidence>
<sequence>MKRGRAIIRHSIKQRSEELRAWCAAGAFYLLLAALGHGCPIRWLTGIPCPGCGLSRAYLALLRGDLAGAFAFHPLFWAVPVLILAVLWRGGRGKRAARFIVFSLGAAFLLVYIWRLASGAPYMEISAEQSLPVRLFGLIRHALFG</sequence>